<dbReference type="EMBL" id="SRLO01000521">
    <property type="protein sequence ID" value="TNN53237.1"/>
    <property type="molecule type" value="Genomic_DNA"/>
</dbReference>
<feature type="compositionally biased region" description="Basic and acidic residues" evidence="1">
    <location>
        <begin position="40"/>
        <end position="71"/>
    </location>
</feature>
<evidence type="ECO:0000313" key="3">
    <source>
        <dbReference type="Proteomes" id="UP000314294"/>
    </source>
</evidence>
<dbReference type="Proteomes" id="UP000314294">
    <property type="component" value="Unassembled WGS sequence"/>
</dbReference>
<feature type="region of interest" description="Disordered" evidence="1">
    <location>
        <begin position="18"/>
        <end position="76"/>
    </location>
</feature>
<feature type="compositionally biased region" description="Basic and acidic residues" evidence="1">
    <location>
        <begin position="18"/>
        <end position="27"/>
    </location>
</feature>
<name>A0A4Z2GIA3_9TELE</name>
<comment type="caution">
    <text evidence="2">The sequence shown here is derived from an EMBL/GenBank/DDBJ whole genome shotgun (WGS) entry which is preliminary data.</text>
</comment>
<dbReference type="AlphaFoldDB" id="A0A4Z2GIA3"/>
<gene>
    <name evidence="2" type="ORF">EYF80_036528</name>
</gene>
<evidence type="ECO:0000313" key="2">
    <source>
        <dbReference type="EMBL" id="TNN53237.1"/>
    </source>
</evidence>
<proteinExistence type="predicted"/>
<accession>A0A4Z2GIA3</accession>
<protein>
    <submittedName>
        <fullName evidence="2">Uncharacterized protein</fullName>
    </submittedName>
</protein>
<organism evidence="2 3">
    <name type="scientific">Liparis tanakae</name>
    <name type="common">Tanaka's snailfish</name>
    <dbReference type="NCBI Taxonomy" id="230148"/>
    <lineage>
        <taxon>Eukaryota</taxon>
        <taxon>Metazoa</taxon>
        <taxon>Chordata</taxon>
        <taxon>Craniata</taxon>
        <taxon>Vertebrata</taxon>
        <taxon>Euteleostomi</taxon>
        <taxon>Actinopterygii</taxon>
        <taxon>Neopterygii</taxon>
        <taxon>Teleostei</taxon>
        <taxon>Neoteleostei</taxon>
        <taxon>Acanthomorphata</taxon>
        <taxon>Eupercaria</taxon>
        <taxon>Perciformes</taxon>
        <taxon>Cottioidei</taxon>
        <taxon>Cottales</taxon>
        <taxon>Liparidae</taxon>
        <taxon>Liparis</taxon>
    </lineage>
</organism>
<evidence type="ECO:0000256" key="1">
    <source>
        <dbReference type="SAM" id="MobiDB-lite"/>
    </source>
</evidence>
<sequence>MGSGRQCGRHELNDGVLAEVKEIERRERKPPRTISGPRRAGGEGAKRGNGGKLEKRRDWREVRSGGQERRSAAAIQASRPLSPIYYDCKRNKISDNSAARRFCERIRGNRSPPLGEKGFGNLCHAGARQTASAVDAM</sequence>
<keyword evidence="3" id="KW-1185">Reference proteome</keyword>
<reference evidence="2 3" key="1">
    <citation type="submission" date="2019-03" db="EMBL/GenBank/DDBJ databases">
        <title>First draft genome of Liparis tanakae, snailfish: a comprehensive survey of snailfish specific genes.</title>
        <authorList>
            <person name="Kim W."/>
            <person name="Song I."/>
            <person name="Jeong J.-H."/>
            <person name="Kim D."/>
            <person name="Kim S."/>
            <person name="Ryu S."/>
            <person name="Song J.Y."/>
            <person name="Lee S.K."/>
        </authorList>
    </citation>
    <scope>NUCLEOTIDE SEQUENCE [LARGE SCALE GENOMIC DNA]</scope>
    <source>
        <tissue evidence="2">Muscle</tissue>
    </source>
</reference>